<reference evidence="1" key="2">
    <citation type="journal article" date="2021" name="Microbiome">
        <title>Successional dynamics and alternative stable states in a saline activated sludge microbial community over 9 years.</title>
        <authorList>
            <person name="Wang Y."/>
            <person name="Ye J."/>
            <person name="Ju F."/>
            <person name="Liu L."/>
            <person name="Boyd J.A."/>
            <person name="Deng Y."/>
            <person name="Parks D.H."/>
            <person name="Jiang X."/>
            <person name="Yin X."/>
            <person name="Woodcroft B.J."/>
            <person name="Tyson G.W."/>
            <person name="Hugenholtz P."/>
            <person name="Polz M.F."/>
            <person name="Zhang T."/>
        </authorList>
    </citation>
    <scope>NUCLEOTIDE SEQUENCE</scope>
    <source>
        <strain evidence="1">HKST-UBA02</strain>
    </source>
</reference>
<sequence>MRTVTRWWGRYEGDMLTQTEDGELLHDPLQMTIYQGRILDVLISGVRVAVRGPSFYGGRIHFTALATPSHPIHCRGNKAGCIISGQIDVPSIKASGTFSVRLRRARI</sequence>
<accession>A0A956NDS1</accession>
<dbReference type="EMBL" id="JAGQHS010000081">
    <property type="protein sequence ID" value="MCA9757104.1"/>
    <property type="molecule type" value="Genomic_DNA"/>
</dbReference>
<name>A0A956NDS1_UNCEI</name>
<proteinExistence type="predicted"/>
<dbReference type="Proteomes" id="UP000739538">
    <property type="component" value="Unassembled WGS sequence"/>
</dbReference>
<organism evidence="1 2">
    <name type="scientific">Eiseniibacteriota bacterium</name>
    <dbReference type="NCBI Taxonomy" id="2212470"/>
    <lineage>
        <taxon>Bacteria</taxon>
        <taxon>Candidatus Eiseniibacteriota</taxon>
    </lineage>
</organism>
<gene>
    <name evidence="1" type="ORF">KDA27_14970</name>
</gene>
<reference evidence="1" key="1">
    <citation type="submission" date="2020-04" db="EMBL/GenBank/DDBJ databases">
        <authorList>
            <person name="Zhang T."/>
        </authorList>
    </citation>
    <scope>NUCLEOTIDE SEQUENCE</scope>
    <source>
        <strain evidence="1">HKST-UBA02</strain>
    </source>
</reference>
<dbReference type="AlphaFoldDB" id="A0A956NDS1"/>
<evidence type="ECO:0000313" key="2">
    <source>
        <dbReference type="Proteomes" id="UP000739538"/>
    </source>
</evidence>
<protein>
    <submittedName>
        <fullName evidence="1">Uncharacterized protein</fullName>
    </submittedName>
</protein>
<comment type="caution">
    <text evidence="1">The sequence shown here is derived from an EMBL/GenBank/DDBJ whole genome shotgun (WGS) entry which is preliminary data.</text>
</comment>
<evidence type="ECO:0000313" key="1">
    <source>
        <dbReference type="EMBL" id="MCA9757104.1"/>
    </source>
</evidence>